<keyword evidence="1" id="KW-0175">Coiled coil</keyword>
<keyword evidence="4" id="KW-1185">Reference proteome</keyword>
<feature type="compositionally biased region" description="Acidic residues" evidence="2">
    <location>
        <begin position="45"/>
        <end position="57"/>
    </location>
</feature>
<organism evidence="3 4">
    <name type="scientific">uncultured phage cr7_1</name>
    <dbReference type="NCBI Taxonomy" id="2772086"/>
    <lineage>
        <taxon>Viruses</taxon>
        <taxon>Duplodnaviria</taxon>
        <taxon>Heunggongvirae</taxon>
        <taxon>Uroviricota</taxon>
        <taxon>Caudoviricetes</taxon>
        <taxon>Crassvirales</taxon>
        <taxon>Suoliviridae</taxon>
        <taxon>Oafivirinae</taxon>
        <taxon>Burzaovirus</taxon>
        <taxon>Burzaovirus coli</taxon>
    </lineage>
</organism>
<proteinExistence type="predicted"/>
<dbReference type="EMBL" id="MT774402">
    <property type="protein sequence ID" value="QOR57344.1"/>
    <property type="molecule type" value="Genomic_DNA"/>
</dbReference>
<dbReference type="RefSeq" id="YP_010112796.1">
    <property type="nucleotide sequence ID" value="NC_055895.1"/>
</dbReference>
<dbReference type="Proteomes" id="UP000593599">
    <property type="component" value="Segment"/>
</dbReference>
<feature type="compositionally biased region" description="Low complexity" evidence="2">
    <location>
        <begin position="90"/>
        <end position="100"/>
    </location>
</feature>
<feature type="compositionally biased region" description="Basic and acidic residues" evidence="2">
    <location>
        <begin position="58"/>
        <end position="69"/>
    </location>
</feature>
<dbReference type="GeneID" id="65131281"/>
<evidence type="ECO:0000256" key="1">
    <source>
        <dbReference type="SAM" id="Coils"/>
    </source>
</evidence>
<reference evidence="3 4" key="1">
    <citation type="submission" date="2020-07" db="EMBL/GenBank/DDBJ databases">
        <title>Taxonomic proposal: Crassvirales, a new order of highly abundant and diverse bacterial viruses.</title>
        <authorList>
            <person name="Shkoporov A.N."/>
            <person name="Stockdale S.R."/>
            <person name="Guerin E."/>
            <person name="Ross R.P."/>
            <person name="Hill C."/>
        </authorList>
    </citation>
    <scope>NUCLEOTIDE SEQUENCE [LARGE SCALE GENOMIC DNA]</scope>
</reference>
<evidence type="ECO:0000313" key="4">
    <source>
        <dbReference type="Proteomes" id="UP000593599"/>
    </source>
</evidence>
<feature type="compositionally biased region" description="Low complexity" evidence="2">
    <location>
        <begin position="32"/>
        <end position="44"/>
    </location>
</feature>
<feature type="coiled-coil region" evidence="1">
    <location>
        <begin position="240"/>
        <end position="286"/>
    </location>
</feature>
<name>A0A7M1RT72_9CAUD</name>
<protein>
    <submittedName>
        <fullName evidence="3">Regulatory protein</fullName>
    </submittedName>
</protein>
<accession>A0A7M1RT72</accession>
<dbReference type="KEGG" id="vg:65131281"/>
<sequence length="398" mass="44953">MARKKKNPLGDFEDALSSLGFGGQEGGDSVTDIDNQDVVNQVLDDPNDDIDNLDNPDDDKSSEDNKDNKNVTGDPNAHDDDTEVPDNILNNNTSDSTTVDNELDNDNDDNDQQTDTDVVDPGEAELIGAFFDAFAEANGWSVDADEKPKSVEDLVEYIKDVVDENSTPLYADDRIARLDQYVKNGGKFEDFYQTQQKSMSYDNIDLEDESNQKAAVREFYKLLGMNDEQISRKIERYEDADMLEDEAADAVNYLKAYEQQQQEYMAQQQEAQRQEQEQQAAQFMNDLTSSINSLTNIRGINIPKEDRKALFDYITRTDADGLTEYQKAFNNNLVNNLIESAYFTMKGDALLGEAQRNGQTSAASKLRQMLKHQTKNHTSYNVGHEKQPQAWDLASKYL</sequence>
<feature type="region of interest" description="Disordered" evidence="2">
    <location>
        <begin position="1"/>
        <end position="118"/>
    </location>
</feature>
<evidence type="ECO:0000256" key="2">
    <source>
        <dbReference type="SAM" id="MobiDB-lite"/>
    </source>
</evidence>
<feature type="compositionally biased region" description="Acidic residues" evidence="2">
    <location>
        <begin position="101"/>
        <end position="118"/>
    </location>
</feature>
<evidence type="ECO:0000313" key="3">
    <source>
        <dbReference type="EMBL" id="QOR57344.1"/>
    </source>
</evidence>